<dbReference type="GO" id="GO:0005886">
    <property type="term" value="C:plasma membrane"/>
    <property type="evidence" value="ECO:0007669"/>
    <property type="project" value="UniProtKB-ARBA"/>
</dbReference>
<reference evidence="6" key="1">
    <citation type="journal article" date="2023" name="PeerJ">
        <title>Selection and evaluation of lactic acid bacteria from chicken feces in Thailand as potential probiotics.</title>
        <authorList>
            <person name="Khurajog B."/>
            <person name="Disastra Y."/>
            <person name="Lawwyne L.D."/>
            <person name="Sirichokchatchawan W."/>
            <person name="Niyomtham W."/>
            <person name="Yindee J."/>
            <person name="Hampson D.J."/>
            <person name="Prapasarakul N."/>
        </authorList>
    </citation>
    <scope>NUCLEOTIDE SEQUENCE</scope>
    <source>
        <strain evidence="6">BF9</strain>
    </source>
</reference>
<protein>
    <submittedName>
        <fullName evidence="6">Energy-coupling factor transporter transmembrane component T</fullName>
    </submittedName>
</protein>
<organism evidence="6 7">
    <name type="scientific">Pediococcus acidilactici</name>
    <dbReference type="NCBI Taxonomy" id="1254"/>
    <lineage>
        <taxon>Bacteria</taxon>
        <taxon>Bacillati</taxon>
        <taxon>Bacillota</taxon>
        <taxon>Bacilli</taxon>
        <taxon>Lactobacillales</taxon>
        <taxon>Lactobacillaceae</taxon>
        <taxon>Pediococcus</taxon>
        <taxon>Pediococcus acidilactici group</taxon>
    </lineage>
</organism>
<dbReference type="AlphaFoldDB" id="A0AAW8YH12"/>
<evidence type="ECO:0000313" key="7">
    <source>
        <dbReference type="Proteomes" id="UP001280897"/>
    </source>
</evidence>
<evidence type="ECO:0000256" key="1">
    <source>
        <dbReference type="ARBA" id="ARBA00004141"/>
    </source>
</evidence>
<evidence type="ECO:0000256" key="4">
    <source>
        <dbReference type="ARBA" id="ARBA00023136"/>
    </source>
</evidence>
<keyword evidence="4 5" id="KW-0472">Membrane</keyword>
<name>A0AAW8YH12_PEDAC</name>
<evidence type="ECO:0000256" key="5">
    <source>
        <dbReference type="SAM" id="Phobius"/>
    </source>
</evidence>
<feature type="transmembrane region" description="Helical" evidence="5">
    <location>
        <begin position="197"/>
        <end position="216"/>
    </location>
</feature>
<gene>
    <name evidence="6" type="ORF">R0G89_04880</name>
</gene>
<comment type="subcellular location">
    <subcellularLocation>
        <location evidence="1">Membrane</location>
        <topology evidence="1">Multi-pass membrane protein</topology>
    </subcellularLocation>
</comment>
<keyword evidence="3 5" id="KW-1133">Transmembrane helix</keyword>
<accession>A0AAW8YH12</accession>
<feature type="transmembrane region" description="Helical" evidence="5">
    <location>
        <begin position="46"/>
        <end position="65"/>
    </location>
</feature>
<comment type="caution">
    <text evidence="6">The sequence shown here is derived from an EMBL/GenBank/DDBJ whole genome shotgun (WGS) entry which is preliminary data.</text>
</comment>
<dbReference type="InterPro" id="IPR003339">
    <property type="entry name" value="ABC/ECF_trnsptr_transmembrane"/>
</dbReference>
<dbReference type="RefSeq" id="WP_160185683.1">
    <property type="nucleotide sequence ID" value="NZ_CP096031.1"/>
</dbReference>
<evidence type="ECO:0000256" key="3">
    <source>
        <dbReference type="ARBA" id="ARBA00022989"/>
    </source>
</evidence>
<dbReference type="Proteomes" id="UP001280897">
    <property type="component" value="Unassembled WGS sequence"/>
</dbReference>
<proteinExistence type="predicted"/>
<dbReference type="Pfam" id="PF02361">
    <property type="entry name" value="CbiQ"/>
    <property type="match status" value="1"/>
</dbReference>
<reference evidence="6" key="2">
    <citation type="submission" date="2023-10" db="EMBL/GenBank/DDBJ databases">
        <authorList>
            <person name="Khurajog B."/>
        </authorList>
    </citation>
    <scope>NUCLEOTIDE SEQUENCE</scope>
    <source>
        <strain evidence="6">BF9</strain>
    </source>
</reference>
<evidence type="ECO:0000256" key="2">
    <source>
        <dbReference type="ARBA" id="ARBA00022692"/>
    </source>
</evidence>
<sequence length="217" mass="24402">MDSSVKFILILAISFEIAFVKSVPVNLVIIIGGLAYLLWKRIAVRKLGLLLVIPLLPAVATWISFYLNGTGNAVRTAWTMATRVYAYIVLGGAFSFTATVESLLGSLEQNWHLPTKFVYGSLGAFYFIPRVKTAVQQIKTAAMMRGEVLHVWSPTIFFKAILLSLRWSDNLAIAMHSHGFSENQPRTHYQTYAIPRWNWGVAAGTFLALQVLVWYFR</sequence>
<feature type="transmembrane region" description="Helical" evidence="5">
    <location>
        <begin position="85"/>
        <end position="107"/>
    </location>
</feature>
<keyword evidence="2 5" id="KW-0812">Transmembrane</keyword>
<feature type="transmembrane region" description="Helical" evidence="5">
    <location>
        <begin position="148"/>
        <end position="167"/>
    </location>
</feature>
<evidence type="ECO:0000313" key="6">
    <source>
        <dbReference type="EMBL" id="MDV2621063.1"/>
    </source>
</evidence>
<dbReference type="CDD" id="cd16914">
    <property type="entry name" value="EcfT"/>
    <property type="match status" value="1"/>
</dbReference>
<feature type="transmembrane region" description="Helical" evidence="5">
    <location>
        <begin position="6"/>
        <end position="39"/>
    </location>
</feature>
<dbReference type="EMBL" id="JAWJAV010000003">
    <property type="protein sequence ID" value="MDV2621063.1"/>
    <property type="molecule type" value="Genomic_DNA"/>
</dbReference>